<sequence>MKSKRAWHYATTTALAVSSVFWAENLAHAQSKPDAEHSPAAVRNTVTSQQKRKTITAVDAHSVEHVNIQGQRQANWVVTPVSASTIANYAPGTNALKALTTLPGVMYNSADPQGLNLWGQSFLMHGFDQSQIGMTLDGMPLGGQLWSNSNGLSPSAAISSENISRLDVSASAGSEGAASISNLGGTVQFVSRDPSHKAGGTVRQTFGSNSMFHTFVRADSGDLNKQGTRFYVSYMRNDTDKWRGGQNQFMQQVNAKLLHPIGEQSKLTAFFNYADEEMQNYQDYSMNMFRHGGYHIDNLAGTPNGYETAYRLALASNGMPGGSVPAAYQNLSSPYTASFYDGAGNQRQYFGGINADLALTDRLRWNSTFYGHRSWEVGTVTSPLISSPNGAPFVEQATMPSTNRFGLLSSLTYTISKNEINGGVWYENTKFVADKRAYEEPLLEDVLSGNARPVDGMHLTSPYQREYEQVFNTNTFVAYLQDTYHPLSNLAFHFGFRSVLNTTRVGQLANWPTYTRTDAIAGGDGITTSKPFLPHISGQWSFLPGHQFYFDIANNVKVLPVAGYNSGASPFATTQAAFDASKAGLTSETDWNYAVGYRYTSHLITGNVYAYHTDFSNRLQQISTGNPNNPYTVIKNVGGVSMNGVDAGFVLRPLEGLQLASSISYNHATYSDNVTETTSSGNVTYGLKGKQVVAYPRLMYKGQISYKWRDAEIHADTQYIGTRNLSYTGDEKVPAYWLTNVGARYDLTPLFNQGKVGNIIKHASLSFNVYNITNEHYISTMGQNGFPMSGDYQSVVLGAPRQYFGTVQIDF</sequence>
<evidence type="ECO:0000313" key="17">
    <source>
        <dbReference type="EMBL" id="ARW48013.1"/>
    </source>
</evidence>
<evidence type="ECO:0000313" key="18">
    <source>
        <dbReference type="Proteomes" id="UP000196205"/>
    </source>
</evidence>
<evidence type="ECO:0000256" key="12">
    <source>
        <dbReference type="PROSITE-ProRule" id="PRU01360"/>
    </source>
</evidence>
<evidence type="ECO:0000256" key="13">
    <source>
        <dbReference type="RuleBase" id="RU003357"/>
    </source>
</evidence>
<dbReference type="InterPro" id="IPR039426">
    <property type="entry name" value="TonB-dep_rcpt-like"/>
</dbReference>
<dbReference type="AlphaFoldDB" id="A0A1Y0XYL3"/>
<keyword evidence="2 12" id="KW-0813">Transport</keyword>
<evidence type="ECO:0000256" key="5">
    <source>
        <dbReference type="ARBA" id="ARBA00022692"/>
    </source>
</evidence>
<evidence type="ECO:0000256" key="4">
    <source>
        <dbReference type="ARBA" id="ARBA00022496"/>
    </source>
</evidence>
<dbReference type="InterPro" id="IPR037066">
    <property type="entry name" value="Plug_dom_sf"/>
</dbReference>
<comment type="similarity">
    <text evidence="12 13">Belongs to the TonB-dependent receptor family.</text>
</comment>
<keyword evidence="4" id="KW-0410">Iron transport</keyword>
<dbReference type="PANTHER" id="PTHR32552">
    <property type="entry name" value="FERRICHROME IRON RECEPTOR-RELATED"/>
    <property type="match status" value="1"/>
</dbReference>
<dbReference type="RefSeq" id="WP_087651766.1">
    <property type="nucleotide sequence ID" value="NZ_CP021509.1"/>
</dbReference>
<evidence type="ECO:0000259" key="16">
    <source>
        <dbReference type="Pfam" id="PF07715"/>
    </source>
</evidence>
<keyword evidence="7" id="KW-0408">Iron</keyword>
<evidence type="ECO:0000256" key="9">
    <source>
        <dbReference type="ARBA" id="ARBA00023077"/>
    </source>
</evidence>
<dbReference type="Pfam" id="PF07715">
    <property type="entry name" value="Plug"/>
    <property type="match status" value="1"/>
</dbReference>
<feature type="chain" id="PRO_5012304888" description="Heme receptor" evidence="14">
    <location>
        <begin position="24"/>
        <end position="811"/>
    </location>
</feature>
<dbReference type="Gene3D" id="2.170.130.10">
    <property type="entry name" value="TonB-dependent receptor, plug domain"/>
    <property type="match status" value="1"/>
</dbReference>
<dbReference type="InterPro" id="IPR036942">
    <property type="entry name" value="Beta-barrel_TonB_sf"/>
</dbReference>
<evidence type="ECO:0008006" key="19">
    <source>
        <dbReference type="Google" id="ProtNLM"/>
    </source>
</evidence>
<comment type="subcellular location">
    <subcellularLocation>
        <location evidence="1 12">Cell outer membrane</location>
        <topology evidence="1 12">Multi-pass membrane protein</topology>
    </subcellularLocation>
</comment>
<evidence type="ECO:0000256" key="7">
    <source>
        <dbReference type="ARBA" id="ARBA00023004"/>
    </source>
</evidence>
<organism evidence="17 18">
    <name type="scientific">Acetobacter pasteurianus subsp. pasteurianus</name>
    <dbReference type="NCBI Taxonomy" id="481145"/>
    <lineage>
        <taxon>Bacteria</taxon>
        <taxon>Pseudomonadati</taxon>
        <taxon>Pseudomonadota</taxon>
        <taxon>Alphaproteobacteria</taxon>
        <taxon>Acetobacterales</taxon>
        <taxon>Acetobacteraceae</taxon>
        <taxon>Acetobacter</taxon>
    </lineage>
</organism>
<dbReference type="EMBL" id="CP021509">
    <property type="protein sequence ID" value="ARW48013.1"/>
    <property type="molecule type" value="Genomic_DNA"/>
</dbReference>
<evidence type="ECO:0000256" key="3">
    <source>
        <dbReference type="ARBA" id="ARBA00022452"/>
    </source>
</evidence>
<dbReference type="SUPFAM" id="SSF56935">
    <property type="entry name" value="Porins"/>
    <property type="match status" value="1"/>
</dbReference>
<evidence type="ECO:0000256" key="10">
    <source>
        <dbReference type="ARBA" id="ARBA00023136"/>
    </source>
</evidence>
<keyword evidence="10 12" id="KW-0472">Membrane</keyword>
<evidence type="ECO:0000256" key="14">
    <source>
        <dbReference type="SAM" id="SignalP"/>
    </source>
</evidence>
<name>A0A1Y0XYL3_ACEPA</name>
<keyword evidence="11 12" id="KW-0998">Cell outer membrane</keyword>
<keyword evidence="9 13" id="KW-0798">TonB box</keyword>
<dbReference type="GO" id="GO:0015344">
    <property type="term" value="F:siderophore uptake transmembrane transporter activity"/>
    <property type="evidence" value="ECO:0007669"/>
    <property type="project" value="TreeGrafter"/>
</dbReference>
<keyword evidence="8" id="KW-0406">Ion transport</keyword>
<feature type="signal peptide" evidence="14">
    <location>
        <begin position="1"/>
        <end position="23"/>
    </location>
</feature>
<dbReference type="InterPro" id="IPR012910">
    <property type="entry name" value="Plug_dom"/>
</dbReference>
<dbReference type="PANTHER" id="PTHR32552:SF89">
    <property type="entry name" value="CATECHOLATE SIDEROPHORE RECEPTOR FIU"/>
    <property type="match status" value="1"/>
</dbReference>
<dbReference type="Gene3D" id="2.40.170.20">
    <property type="entry name" value="TonB-dependent receptor, beta-barrel domain"/>
    <property type="match status" value="1"/>
</dbReference>
<evidence type="ECO:0000256" key="11">
    <source>
        <dbReference type="ARBA" id="ARBA00023237"/>
    </source>
</evidence>
<keyword evidence="3 12" id="KW-1134">Transmembrane beta strand</keyword>
<dbReference type="Pfam" id="PF00593">
    <property type="entry name" value="TonB_dep_Rec_b-barrel"/>
    <property type="match status" value="1"/>
</dbReference>
<keyword evidence="6 14" id="KW-0732">Signal</keyword>
<evidence type="ECO:0000256" key="2">
    <source>
        <dbReference type="ARBA" id="ARBA00022448"/>
    </source>
</evidence>
<evidence type="ECO:0000256" key="6">
    <source>
        <dbReference type="ARBA" id="ARBA00022729"/>
    </source>
</evidence>
<evidence type="ECO:0000256" key="8">
    <source>
        <dbReference type="ARBA" id="ARBA00023065"/>
    </source>
</evidence>
<dbReference type="PROSITE" id="PS52016">
    <property type="entry name" value="TONB_DEPENDENT_REC_3"/>
    <property type="match status" value="1"/>
</dbReference>
<accession>A0A1Y0XYL3</accession>
<feature type="domain" description="TonB-dependent receptor-like beta-barrel" evidence="15">
    <location>
        <begin position="298"/>
        <end position="772"/>
    </location>
</feature>
<reference evidence="17 18" key="1">
    <citation type="submission" date="2017-05" db="EMBL/GenBank/DDBJ databases">
        <title>Genome sequence of Acetobacter pasteurianus subsp. pasteurianus strain SRCM101342.</title>
        <authorList>
            <person name="Cho S.H."/>
        </authorList>
    </citation>
    <scope>NUCLEOTIDE SEQUENCE [LARGE SCALE GENOMIC DNA]</scope>
    <source>
        <strain evidence="17 18">SRCM101342</strain>
    </source>
</reference>
<dbReference type="GO" id="GO:0009279">
    <property type="term" value="C:cell outer membrane"/>
    <property type="evidence" value="ECO:0007669"/>
    <property type="project" value="UniProtKB-SubCell"/>
</dbReference>
<proteinExistence type="inferred from homology"/>
<keyword evidence="5 12" id="KW-0812">Transmembrane</keyword>
<evidence type="ECO:0000259" key="15">
    <source>
        <dbReference type="Pfam" id="PF00593"/>
    </source>
</evidence>
<dbReference type="InterPro" id="IPR000531">
    <property type="entry name" value="Beta-barrel_TonB"/>
</dbReference>
<evidence type="ECO:0000256" key="1">
    <source>
        <dbReference type="ARBA" id="ARBA00004571"/>
    </source>
</evidence>
<feature type="domain" description="TonB-dependent receptor plug" evidence="16">
    <location>
        <begin position="77"/>
        <end position="173"/>
    </location>
</feature>
<dbReference type="OrthoDB" id="7229372at2"/>
<dbReference type="Proteomes" id="UP000196205">
    <property type="component" value="Chromosome"/>
</dbReference>
<gene>
    <name evidence="17" type="ORF">S1001342_01687</name>
</gene>
<protein>
    <recommendedName>
        <fullName evidence="19">Heme receptor</fullName>
    </recommendedName>
</protein>